<evidence type="ECO:0000313" key="2">
    <source>
        <dbReference type="EMBL" id="WBA08043.1"/>
    </source>
</evidence>
<evidence type="ECO:0000256" key="1">
    <source>
        <dbReference type="SAM" id="Phobius"/>
    </source>
</evidence>
<proteinExistence type="predicted"/>
<keyword evidence="1" id="KW-0812">Transmembrane</keyword>
<reference evidence="2" key="1">
    <citation type="submission" date="2022-09" db="EMBL/GenBank/DDBJ databases">
        <authorList>
            <person name="Li Z.-J."/>
        </authorList>
    </citation>
    <scope>NUCLEOTIDE SEQUENCE</scope>
    <source>
        <strain evidence="2">TGB11</strain>
    </source>
</reference>
<dbReference type="AlphaFoldDB" id="A0AA47LQ49"/>
<name>A0AA47LQ49_9GAMM</name>
<accession>A0AA47LQ49</accession>
<gene>
    <name evidence="2" type="ORF">N8M53_09415</name>
</gene>
<dbReference type="Proteomes" id="UP001164748">
    <property type="component" value="Chromosome"/>
</dbReference>
<dbReference type="EMBL" id="CP114588">
    <property type="protein sequence ID" value="WBA08043.1"/>
    <property type="molecule type" value="Genomic_DNA"/>
</dbReference>
<protein>
    <submittedName>
        <fullName evidence="2">DUF3379 family protein</fullName>
    </submittedName>
</protein>
<dbReference type="Gene3D" id="3.30.200.100">
    <property type="entry name" value="MucB/RseB, C-terminal domain"/>
    <property type="match status" value="1"/>
</dbReference>
<feature type="transmembrane region" description="Helical" evidence="1">
    <location>
        <begin position="80"/>
        <end position="99"/>
    </location>
</feature>
<dbReference type="InterPro" id="IPR021806">
    <property type="entry name" value="DUF3379"/>
</dbReference>
<evidence type="ECO:0000313" key="3">
    <source>
        <dbReference type="Proteomes" id="UP001164748"/>
    </source>
</evidence>
<dbReference type="Pfam" id="PF11859">
    <property type="entry name" value="DUF3379"/>
    <property type="match status" value="1"/>
</dbReference>
<keyword evidence="1" id="KW-1133">Transmembrane helix</keyword>
<keyword evidence="1" id="KW-0472">Membrane</keyword>
<dbReference type="InterPro" id="IPR038484">
    <property type="entry name" value="MucB/RseB_C_sf"/>
</dbReference>
<sequence length="234" mass="25744">MDDLEFRRRLLADPYDTDPELQAAKAESERHQSYADDIAELDSKIDQALRVDVPEDLADKILFSQTTDAEQRVKRPRWHLAIAASIAFVFGIALGQFNWGSATLDLNQTALAHYYHEHAFIEGINEGATIEQVNAKLQPFGKAFNALPGQITYINHCSFGEQHALHMVMESDGQAYTVFVVPSASQAPAQKSDGKMQAVSRPVQSASVIVVGEVKSAAAPIAEQLQQQLTPRAI</sequence>
<organism evidence="2 3">
    <name type="scientific">Salinivibrio kushneri</name>
    <dbReference type="NCBI Taxonomy" id="1908198"/>
    <lineage>
        <taxon>Bacteria</taxon>
        <taxon>Pseudomonadati</taxon>
        <taxon>Pseudomonadota</taxon>
        <taxon>Gammaproteobacteria</taxon>
        <taxon>Vibrionales</taxon>
        <taxon>Vibrionaceae</taxon>
        <taxon>Salinivibrio</taxon>
    </lineage>
</organism>
<dbReference type="RefSeq" id="WP_269578594.1">
    <property type="nucleotide sequence ID" value="NZ_CP114588.1"/>
</dbReference>